<evidence type="ECO:0000256" key="1">
    <source>
        <dbReference type="ARBA" id="ARBA00004210"/>
    </source>
</evidence>
<keyword evidence="5" id="KW-0597">Phosphoprotein</keyword>
<comment type="subcellular location">
    <subcellularLocation>
        <location evidence="1">Cytoplasm</location>
        <location evidence="1">Stress granule</location>
    </subcellularLocation>
    <subcellularLocation>
        <location evidence="2">Nucleus speckle</location>
    </subcellularLocation>
</comment>
<evidence type="ECO:0000256" key="5">
    <source>
        <dbReference type="ARBA" id="ARBA00022553"/>
    </source>
</evidence>
<comment type="function">
    <text evidence="10">In unstressed cells, promotes SIAH1-mediated polyubiquitination and degradation of the serine/threonine-protein kinase HIPK2, probably by acting as a loading factor that potentiates complex formation between HIPK2 and ubiquitin ligase SIAH1. In response to DNA damage, localizes to the nucleus following phosphorylation by HIPK2 and modulates the expression of a subset of TP53/p53 target genes by binding to TP53 at target gene promoters. This limits the expression of a number of cell death-mediating TP53 target genes, reducing DNA damage-induced cell death. Enhances the binding of transcription factor TCF7L2/TCF4, a Wnt signaling pathway effector, to the promoters of target genes. Plays a role in stress granule formation.</text>
</comment>
<name>A0A8C0DR38_BALMU</name>
<dbReference type="Ensembl" id="ENSBMST00010026091.1">
    <property type="protein sequence ID" value="ENSBMSP00010023684.1"/>
    <property type="gene ID" value="ENSBMSG00010017222.1"/>
</dbReference>
<accession>A0A8C0DR38</accession>
<dbReference type="Pfam" id="PF11029">
    <property type="entry name" value="DAZAP2"/>
    <property type="match status" value="1"/>
</dbReference>
<evidence type="ECO:0000256" key="3">
    <source>
        <dbReference type="ARBA" id="ARBA00014066"/>
    </source>
</evidence>
<sequence length="137" mass="13932">MNGRGQYPPQPAYPAQPPGNPVCPQTLHLPQVPPCTDASPACSEVCHPSFVHPGAATVPTVSAAFPGTSRYLPMAQSVAVGLLGCRVPWLSIWLVPSPAGPTAPVGGGCDEGARFGAEATAGTIPPTPPGLEKTLIF</sequence>
<evidence type="ECO:0000256" key="9">
    <source>
        <dbReference type="ARBA" id="ARBA00034352"/>
    </source>
</evidence>
<keyword evidence="7" id="KW-0539">Nucleus</keyword>
<keyword evidence="6" id="KW-0832">Ubl conjugation</keyword>
<evidence type="ECO:0000256" key="10">
    <source>
        <dbReference type="ARBA" id="ARBA00045449"/>
    </source>
</evidence>
<evidence type="ECO:0000256" key="4">
    <source>
        <dbReference type="ARBA" id="ARBA00022490"/>
    </source>
</evidence>
<evidence type="ECO:0000256" key="8">
    <source>
        <dbReference type="ARBA" id="ARBA00032174"/>
    </source>
</evidence>
<organism evidence="11">
    <name type="scientific">Balaenoptera musculus</name>
    <name type="common">Blue whale</name>
    <dbReference type="NCBI Taxonomy" id="9771"/>
    <lineage>
        <taxon>Eukaryota</taxon>
        <taxon>Metazoa</taxon>
        <taxon>Chordata</taxon>
        <taxon>Craniata</taxon>
        <taxon>Vertebrata</taxon>
        <taxon>Euteleostomi</taxon>
        <taxon>Mammalia</taxon>
        <taxon>Eutheria</taxon>
        <taxon>Laurasiatheria</taxon>
        <taxon>Artiodactyla</taxon>
        <taxon>Whippomorpha</taxon>
        <taxon>Cetacea</taxon>
        <taxon>Mysticeti</taxon>
        <taxon>Balaenopteridae</taxon>
        <taxon>Balaenoptera</taxon>
    </lineage>
</organism>
<keyword evidence="4" id="KW-0963">Cytoplasm</keyword>
<dbReference type="GO" id="GO:0016607">
    <property type="term" value="C:nuclear speck"/>
    <property type="evidence" value="ECO:0007669"/>
    <property type="project" value="UniProtKB-SubCell"/>
</dbReference>
<dbReference type="PANTHER" id="PTHR31638">
    <property type="entry name" value="DAZ-ASSOCIATED PROTEIN 2"/>
    <property type="match status" value="1"/>
</dbReference>
<evidence type="ECO:0000313" key="11">
    <source>
        <dbReference type="Ensembl" id="ENSBMSP00010023684.1"/>
    </source>
</evidence>
<evidence type="ECO:0000256" key="2">
    <source>
        <dbReference type="ARBA" id="ARBA00004324"/>
    </source>
</evidence>
<dbReference type="GO" id="GO:0010494">
    <property type="term" value="C:cytoplasmic stress granule"/>
    <property type="evidence" value="ECO:0007669"/>
    <property type="project" value="UniProtKB-SubCell"/>
</dbReference>
<dbReference type="InterPro" id="IPR022730">
    <property type="entry name" value="DAZ_assoc-2"/>
</dbReference>
<evidence type="ECO:0000256" key="7">
    <source>
        <dbReference type="ARBA" id="ARBA00023242"/>
    </source>
</evidence>
<protein>
    <recommendedName>
        <fullName evidence="3">DAZ-associated protein 2</fullName>
    </recommendedName>
    <alternativeName>
        <fullName evidence="8">Deleted in azoospermia-associated protein 2</fullName>
    </alternativeName>
    <alternativeName>
        <fullName evidence="9">Proline-rich transcript in brain protein</fullName>
    </alternativeName>
</protein>
<dbReference type="GeneTree" id="ENSGT00390000000685"/>
<evidence type="ECO:0000256" key="6">
    <source>
        <dbReference type="ARBA" id="ARBA00022843"/>
    </source>
</evidence>
<proteinExistence type="predicted"/>
<dbReference type="AlphaFoldDB" id="A0A8C0DR38"/>
<dbReference type="PANTHER" id="PTHR31638:SF3">
    <property type="entry name" value="DAZ-ASSOCIATED PROTEIN 2"/>
    <property type="match status" value="1"/>
</dbReference>
<reference evidence="11" key="1">
    <citation type="submission" date="2023-09" db="UniProtKB">
        <authorList>
            <consortium name="Ensembl"/>
        </authorList>
    </citation>
    <scope>IDENTIFICATION</scope>
</reference>